<dbReference type="InterPro" id="IPR020568">
    <property type="entry name" value="Ribosomal_Su5_D2-typ_SF"/>
</dbReference>
<accession>A0A3N3ZRG4</accession>
<comment type="caution">
    <text evidence="3">The sequence shown here is derived from an EMBL/GenBank/DDBJ whole genome shotgun (WGS) entry which is preliminary data.</text>
</comment>
<name>A0A3N3ZRG4_9MICC</name>
<proteinExistence type="inferred from homology"/>
<protein>
    <submittedName>
        <fullName evidence="3">YigZ family protein</fullName>
    </submittedName>
</protein>
<dbReference type="SUPFAM" id="SSF54211">
    <property type="entry name" value="Ribosomal protein S5 domain 2-like"/>
    <property type="match status" value="1"/>
</dbReference>
<organism evidence="3 4">
    <name type="scientific">Kocuria soli</name>
    <dbReference type="NCBI Taxonomy" id="2485125"/>
    <lineage>
        <taxon>Bacteria</taxon>
        <taxon>Bacillati</taxon>
        <taxon>Actinomycetota</taxon>
        <taxon>Actinomycetes</taxon>
        <taxon>Micrococcales</taxon>
        <taxon>Micrococcaceae</taxon>
        <taxon>Kocuria</taxon>
    </lineage>
</organism>
<dbReference type="AlphaFoldDB" id="A0A3N3ZRG4"/>
<dbReference type="GO" id="GO:0005737">
    <property type="term" value="C:cytoplasm"/>
    <property type="evidence" value="ECO:0007669"/>
    <property type="project" value="TreeGrafter"/>
</dbReference>
<evidence type="ECO:0000313" key="3">
    <source>
        <dbReference type="EMBL" id="ROZ63825.1"/>
    </source>
</evidence>
<dbReference type="PANTHER" id="PTHR16301:SF20">
    <property type="entry name" value="IMPACT FAMILY MEMBER YIGZ"/>
    <property type="match status" value="1"/>
</dbReference>
<reference evidence="3 4" key="1">
    <citation type="submission" date="2018-10" db="EMBL/GenBank/DDBJ databases">
        <title>Kocuria sp. M5W7-7, whole genome shotgun sequence.</title>
        <authorList>
            <person name="Tuo L."/>
        </authorList>
    </citation>
    <scope>NUCLEOTIDE SEQUENCE [LARGE SCALE GENOMIC DNA]</scope>
    <source>
        <strain evidence="3 4">M5W7-7</strain>
    </source>
</reference>
<dbReference type="InterPro" id="IPR036956">
    <property type="entry name" value="Impact_N_sf"/>
</dbReference>
<dbReference type="RefSeq" id="WP_123824819.1">
    <property type="nucleotide sequence ID" value="NZ_RKMF01000005.1"/>
</dbReference>
<dbReference type="GO" id="GO:0006446">
    <property type="term" value="P:regulation of translational initiation"/>
    <property type="evidence" value="ECO:0007669"/>
    <property type="project" value="TreeGrafter"/>
</dbReference>
<feature type="domain" description="Impact N-terminal" evidence="2">
    <location>
        <begin position="21"/>
        <end position="137"/>
    </location>
</feature>
<keyword evidence="4" id="KW-1185">Reference proteome</keyword>
<comment type="similarity">
    <text evidence="1">Belongs to the IMPACT family.</text>
</comment>
<evidence type="ECO:0000259" key="2">
    <source>
        <dbReference type="Pfam" id="PF01205"/>
    </source>
</evidence>
<dbReference type="PANTHER" id="PTHR16301">
    <property type="entry name" value="IMPACT-RELATED"/>
    <property type="match status" value="1"/>
</dbReference>
<dbReference type="InterPro" id="IPR001498">
    <property type="entry name" value="Impact_N"/>
</dbReference>
<dbReference type="OrthoDB" id="9813771at2"/>
<dbReference type="Proteomes" id="UP000270616">
    <property type="component" value="Unassembled WGS sequence"/>
</dbReference>
<dbReference type="Gene3D" id="3.30.230.30">
    <property type="entry name" value="Impact, N-terminal domain"/>
    <property type="match status" value="1"/>
</dbReference>
<dbReference type="EMBL" id="RKMF01000005">
    <property type="protein sequence ID" value="ROZ63825.1"/>
    <property type="molecule type" value="Genomic_DNA"/>
</dbReference>
<gene>
    <name evidence="3" type="ORF">EDL96_05665</name>
</gene>
<dbReference type="InterPro" id="IPR023582">
    <property type="entry name" value="Impact"/>
</dbReference>
<evidence type="ECO:0000256" key="1">
    <source>
        <dbReference type="ARBA" id="ARBA00007665"/>
    </source>
</evidence>
<sequence length="227" mass="24834">MAHQYTVLADHRELRHEIEIKKSRFLTVLQRVDSEQDATDLVADLRREFHDARHHCSAWVLGPERRIQRSSDDGEPSGTAGVPMLDAITQRQTGPDGEPHTADLSDLCAVVVRWFGGTLLGAGGLVRAYSDSVSQALDRAALVQRARMAVFELPAPLSLAPRWENHLRAAAFTVQESRWAADSAVLSVAVQDSEAALDHLGLHVARLTAGRAAPTRVGTRWVDLPSA</sequence>
<dbReference type="Pfam" id="PF01205">
    <property type="entry name" value="Impact_N"/>
    <property type="match status" value="1"/>
</dbReference>
<evidence type="ECO:0000313" key="4">
    <source>
        <dbReference type="Proteomes" id="UP000270616"/>
    </source>
</evidence>